<dbReference type="AlphaFoldDB" id="A0A857KSA6"/>
<organism evidence="1">
    <name type="scientific">Gordonia amarae</name>
    <dbReference type="NCBI Taxonomy" id="36821"/>
    <lineage>
        <taxon>Bacteria</taxon>
        <taxon>Bacillati</taxon>
        <taxon>Actinomycetota</taxon>
        <taxon>Actinomycetes</taxon>
        <taxon>Mycobacteriales</taxon>
        <taxon>Gordoniaceae</taxon>
        <taxon>Gordonia</taxon>
    </lineage>
</organism>
<dbReference type="RefSeq" id="WP_005183054.1">
    <property type="nucleotide sequence ID" value="NZ_CP045804.1"/>
</dbReference>
<gene>
    <name evidence="1" type="ORF">GII30_00610</name>
</gene>
<dbReference type="EMBL" id="CP045810">
    <property type="protein sequence ID" value="QHN37879.1"/>
    <property type="molecule type" value="Genomic_DNA"/>
</dbReference>
<reference evidence="1" key="1">
    <citation type="journal article" date="2021" name="Nat. Microbiol.">
        <title>Cocultivation of an ultrasmall environmental parasitic bacterium with lytic ability against bacteria associated with wastewater foams.</title>
        <authorList>
            <person name="Batinovic S."/>
            <person name="Rose J.J.A."/>
            <person name="Ratcliffe J."/>
            <person name="Seviour R.J."/>
            <person name="Petrovski S."/>
        </authorList>
    </citation>
    <scope>NUCLEOTIDE SEQUENCE</scope>
    <source>
        <strain evidence="1">CON44</strain>
    </source>
</reference>
<dbReference type="Gene3D" id="3.40.630.30">
    <property type="match status" value="1"/>
</dbReference>
<protein>
    <submittedName>
        <fullName evidence="1">GNAT family N-acetyltransferase</fullName>
    </submittedName>
</protein>
<dbReference type="Pfam" id="PF13302">
    <property type="entry name" value="Acetyltransf_3"/>
    <property type="match status" value="1"/>
</dbReference>
<proteinExistence type="predicted"/>
<dbReference type="PROSITE" id="PS51186">
    <property type="entry name" value="GNAT"/>
    <property type="match status" value="1"/>
</dbReference>
<dbReference type="PANTHER" id="PTHR43610">
    <property type="entry name" value="BLL6696 PROTEIN"/>
    <property type="match status" value="1"/>
</dbReference>
<dbReference type="PANTHER" id="PTHR43610:SF1">
    <property type="entry name" value="N-ACETYLTRANSFERASE DOMAIN-CONTAINING PROTEIN"/>
    <property type="match status" value="1"/>
</dbReference>
<dbReference type="SUPFAM" id="SSF55729">
    <property type="entry name" value="Acyl-CoA N-acyltransferases (Nat)"/>
    <property type="match status" value="1"/>
</dbReference>
<evidence type="ECO:0000313" key="1">
    <source>
        <dbReference type="EMBL" id="QHN37879.1"/>
    </source>
</evidence>
<dbReference type="InterPro" id="IPR016181">
    <property type="entry name" value="Acyl_CoA_acyltransferase"/>
</dbReference>
<dbReference type="GO" id="GO:0016747">
    <property type="term" value="F:acyltransferase activity, transferring groups other than amino-acyl groups"/>
    <property type="evidence" value="ECO:0007669"/>
    <property type="project" value="InterPro"/>
</dbReference>
<name>A0A857KSA6_9ACTN</name>
<dbReference type="InterPro" id="IPR000182">
    <property type="entry name" value="GNAT_dom"/>
</dbReference>
<sequence>MSSWLGVVDLTAGQITLRPLRLDDTRQLADVVDDPEPYRWTSGVPADVESARQWIEKALADPERRVAYAVVDNATGRLLGTTSFYEIDQANLSTSIGYTYYATDAQGTTVNPTAKYLLLRHAFEECGAVRVVWHTHESNAQSRAAIAKLGATFEGLLRKHRRHGTGAGASAATGATTGWRTTAQYAMTDDDWPAARAVLLGRINGSS</sequence>
<accession>A0A857KSA6</accession>